<dbReference type="PANTHER" id="PTHR34581:SF2">
    <property type="entry name" value="PTS SYSTEM N,N'-DIACETYLCHITOBIOSE-SPECIFIC EIIB COMPONENT"/>
    <property type="match status" value="1"/>
</dbReference>
<dbReference type="SUPFAM" id="SSF52794">
    <property type="entry name" value="PTS system IIB component-like"/>
    <property type="match status" value="1"/>
</dbReference>
<evidence type="ECO:0000256" key="1">
    <source>
        <dbReference type="ARBA" id="ARBA00022448"/>
    </source>
</evidence>
<evidence type="ECO:0000256" key="5">
    <source>
        <dbReference type="ARBA" id="ARBA00022683"/>
    </source>
</evidence>
<keyword evidence="2" id="KW-0597">Phosphoprotein</keyword>
<dbReference type="GO" id="GO:0008982">
    <property type="term" value="F:protein-N(PI)-phosphohistidine-sugar phosphotransferase activity"/>
    <property type="evidence" value="ECO:0007669"/>
    <property type="project" value="InterPro"/>
</dbReference>
<feature type="domain" description="PTS EIIB type-3" evidence="8">
    <location>
        <begin position="1"/>
        <end position="106"/>
    </location>
</feature>
<dbReference type="RefSeq" id="WP_008689839.1">
    <property type="nucleotide sequence ID" value="NZ_AP024510.1"/>
</dbReference>
<evidence type="ECO:0000256" key="7">
    <source>
        <dbReference type="PROSITE-ProRule" id="PRU00423"/>
    </source>
</evidence>
<accession>A0A4R3T8W7</accession>
<dbReference type="Gene3D" id="3.40.50.2300">
    <property type="match status" value="1"/>
</dbReference>
<keyword evidence="6" id="KW-0418">Kinase</keyword>
<proteinExistence type="predicted"/>
<keyword evidence="1" id="KW-0813">Transport</keyword>
<protein>
    <submittedName>
        <fullName evidence="9">PTS system cellobiose-specific IIB component</fullName>
    </submittedName>
</protein>
<evidence type="ECO:0000256" key="3">
    <source>
        <dbReference type="ARBA" id="ARBA00022597"/>
    </source>
</evidence>
<keyword evidence="3" id="KW-0762">Sugar transport</keyword>
<dbReference type="EMBL" id="SMBP01000018">
    <property type="protein sequence ID" value="TCU57559.1"/>
    <property type="molecule type" value="Genomic_DNA"/>
</dbReference>
<evidence type="ECO:0000313" key="10">
    <source>
        <dbReference type="Proteomes" id="UP000295773"/>
    </source>
</evidence>
<name>A0A4R3T8W7_9FIRM</name>
<evidence type="ECO:0000256" key="6">
    <source>
        <dbReference type="ARBA" id="ARBA00022777"/>
    </source>
</evidence>
<dbReference type="InterPro" id="IPR051819">
    <property type="entry name" value="PTS_sugar-specific_EIIB"/>
</dbReference>
<dbReference type="InterPro" id="IPR036095">
    <property type="entry name" value="PTS_EIIB-like_sf"/>
</dbReference>
<dbReference type="PROSITE" id="PS51100">
    <property type="entry name" value="PTS_EIIB_TYPE_3"/>
    <property type="match status" value="1"/>
</dbReference>
<keyword evidence="10" id="KW-1185">Reference proteome</keyword>
<gene>
    <name evidence="9" type="ORF">EDD61_1182</name>
</gene>
<dbReference type="AlphaFoldDB" id="A0A4R3T8W7"/>
<keyword evidence="4" id="KW-0808">Transferase</keyword>
<evidence type="ECO:0000256" key="4">
    <source>
        <dbReference type="ARBA" id="ARBA00022679"/>
    </source>
</evidence>
<dbReference type="GO" id="GO:0009401">
    <property type="term" value="P:phosphoenolpyruvate-dependent sugar phosphotransferase system"/>
    <property type="evidence" value="ECO:0007669"/>
    <property type="project" value="UniProtKB-KW"/>
</dbReference>
<sequence length="108" mass="11870">MKNILLVCGTGASSGFMAKNIRQAAKARNIEIGVKARSDSVVEDYIEDIDLLLVGPHLSYMLHDLEDIADPFGVPVQIIPKDAYGELDGDAVLDFALPFLKDEKTHER</sequence>
<keyword evidence="5" id="KW-0598">Phosphotransferase system</keyword>
<dbReference type="Pfam" id="PF02302">
    <property type="entry name" value="PTS_IIB"/>
    <property type="match status" value="1"/>
</dbReference>
<dbReference type="Proteomes" id="UP000295773">
    <property type="component" value="Unassembled WGS sequence"/>
</dbReference>
<evidence type="ECO:0000259" key="8">
    <source>
        <dbReference type="PROSITE" id="PS51100"/>
    </source>
</evidence>
<dbReference type="PANTHER" id="PTHR34581">
    <property type="entry name" value="PTS SYSTEM N,N'-DIACETYLCHITOBIOSE-SPECIFIC EIIB COMPONENT"/>
    <property type="match status" value="1"/>
</dbReference>
<feature type="modified residue" description="Phosphocysteine; by EIIA" evidence="7">
    <location>
        <position position="8"/>
    </location>
</feature>
<reference evidence="9 10" key="1">
    <citation type="submission" date="2019-03" db="EMBL/GenBank/DDBJ databases">
        <title>Genomic Encyclopedia of Type Strains, Phase IV (KMG-IV): sequencing the most valuable type-strain genomes for metagenomic binning, comparative biology and taxonomic classification.</title>
        <authorList>
            <person name="Goeker M."/>
        </authorList>
    </citation>
    <scope>NUCLEOTIDE SEQUENCE [LARGE SCALE GENOMIC DNA]</scope>
    <source>
        <strain evidence="9 10">DSM 29481</strain>
    </source>
</reference>
<evidence type="ECO:0000313" key="9">
    <source>
        <dbReference type="EMBL" id="TCU57559.1"/>
    </source>
</evidence>
<dbReference type="GO" id="GO:0016301">
    <property type="term" value="F:kinase activity"/>
    <property type="evidence" value="ECO:0007669"/>
    <property type="project" value="UniProtKB-KW"/>
</dbReference>
<evidence type="ECO:0000256" key="2">
    <source>
        <dbReference type="ARBA" id="ARBA00022553"/>
    </source>
</evidence>
<dbReference type="CDD" id="cd05564">
    <property type="entry name" value="PTS_IIB_chitobiose_lichenan"/>
    <property type="match status" value="1"/>
</dbReference>
<organism evidence="9 10">
    <name type="scientific">Longicatena caecimuris</name>
    <dbReference type="NCBI Taxonomy" id="1796635"/>
    <lineage>
        <taxon>Bacteria</taxon>
        <taxon>Bacillati</taxon>
        <taxon>Bacillota</taxon>
        <taxon>Erysipelotrichia</taxon>
        <taxon>Erysipelotrichales</taxon>
        <taxon>Erysipelotrichaceae</taxon>
        <taxon>Longicatena</taxon>
    </lineage>
</organism>
<comment type="caution">
    <text evidence="9">The sequence shown here is derived from an EMBL/GenBank/DDBJ whole genome shotgun (WGS) entry which is preliminary data.</text>
</comment>
<dbReference type="InterPro" id="IPR013012">
    <property type="entry name" value="PTS_EIIB_3"/>
</dbReference>
<dbReference type="GeneID" id="73794804"/>
<dbReference type="InterPro" id="IPR003501">
    <property type="entry name" value="PTS_EIIB_2/3"/>
</dbReference>